<dbReference type="AlphaFoldDB" id="A0A368V6M0"/>
<accession>A0A368V6M0</accession>
<evidence type="ECO:0000313" key="1">
    <source>
        <dbReference type="EMBL" id="RCW36758.1"/>
    </source>
</evidence>
<dbReference type="RefSeq" id="WP_114436759.1">
    <property type="nucleotide sequence ID" value="NZ_QPIZ01000007.1"/>
</dbReference>
<evidence type="ECO:0000313" key="2">
    <source>
        <dbReference type="Proteomes" id="UP000252733"/>
    </source>
</evidence>
<name>A0A368V6M0_9BACT</name>
<dbReference type="EMBL" id="QPIZ01000007">
    <property type="protein sequence ID" value="RCW36758.1"/>
    <property type="molecule type" value="Genomic_DNA"/>
</dbReference>
<organism evidence="1 2">
    <name type="scientific">Marinilabilia salmonicolor</name>
    <dbReference type="NCBI Taxonomy" id="989"/>
    <lineage>
        <taxon>Bacteria</taxon>
        <taxon>Pseudomonadati</taxon>
        <taxon>Bacteroidota</taxon>
        <taxon>Bacteroidia</taxon>
        <taxon>Marinilabiliales</taxon>
        <taxon>Marinilabiliaceae</taxon>
        <taxon>Marinilabilia</taxon>
    </lineage>
</organism>
<keyword evidence="2" id="KW-1185">Reference proteome</keyword>
<protein>
    <submittedName>
        <fullName evidence="1">Uncharacterized protein</fullName>
    </submittedName>
</protein>
<comment type="caution">
    <text evidence="1">The sequence shown here is derived from an EMBL/GenBank/DDBJ whole genome shotgun (WGS) entry which is preliminary data.</text>
</comment>
<gene>
    <name evidence="1" type="ORF">DFO77_10749</name>
</gene>
<sequence length="117" mass="13658">MQLTELTLSNLNLYSPSTGEVICHEDSGYNEDAISLMGYWIQEIADQPFIKNPTLKKEWEAFFTRFETEHDIFPSGEDDLDNFFKQYNNPDWLVLKVKTFGMPGDTAWFIVNMEPHN</sequence>
<proteinExistence type="predicted"/>
<dbReference type="Proteomes" id="UP000252733">
    <property type="component" value="Unassembled WGS sequence"/>
</dbReference>
<reference evidence="1 2" key="1">
    <citation type="submission" date="2018-07" db="EMBL/GenBank/DDBJ databases">
        <title>Freshwater and sediment microbial communities from various areas in North America, analyzing microbe dynamics in response to fracking.</title>
        <authorList>
            <person name="Lamendella R."/>
        </authorList>
    </citation>
    <scope>NUCLEOTIDE SEQUENCE [LARGE SCALE GENOMIC DNA]</scope>
    <source>
        <strain evidence="1 2">160A</strain>
    </source>
</reference>